<sequence length="357" mass="37120">MTDNNPFHLTGAGDWSPYYSSYLASATSALTATSGFPSPPVSYPIDASLVSVSAGSNSHVDNCPPIHGPDRANPASTYGTQITITSSPTESLSSTSTTGTGLSLKSTVDSMRFSQELALCDRLSELRQGLTCGPNGPAVVSTTNSAFNSTGTSTVAAVASLLPQSVSHSYTAAALLSSHAYYANSTSSAGTAYLNGPSVMAPSLLYPQLYPSQLGGGGQPTQHLLNNSNVLDRHHETNGSDDECPMSTDNDSNSDCDPQHRGVGSARSRANNTSAIDNVVSGNGHPHQQHHRHRQHVSTSRSSIFDRTVVHHSSHHSSHETNGSISGGGAAGAVTTSANSSNTTTTTTTSETLWRPY</sequence>
<protein>
    <submittedName>
        <fullName evidence="2">Uncharacterized protein</fullName>
    </submittedName>
</protein>
<gene>
    <name evidence="2" type="ORF">ONB1V03_LOCUS6739</name>
</gene>
<feature type="compositionally biased region" description="Basic residues" evidence="1">
    <location>
        <begin position="287"/>
        <end position="296"/>
    </location>
</feature>
<dbReference type="AlphaFoldDB" id="A0A7R9QK00"/>
<dbReference type="EMBL" id="CAJPVJ010003148">
    <property type="protein sequence ID" value="CAG2167227.1"/>
    <property type="molecule type" value="Genomic_DNA"/>
</dbReference>
<feature type="region of interest" description="Disordered" evidence="1">
    <location>
        <begin position="232"/>
        <end position="272"/>
    </location>
</feature>
<feature type="compositionally biased region" description="Polar residues" evidence="1">
    <location>
        <begin position="247"/>
        <end position="256"/>
    </location>
</feature>
<accession>A0A7R9QK00</accession>
<evidence type="ECO:0000313" key="2">
    <source>
        <dbReference type="EMBL" id="CAD7648404.1"/>
    </source>
</evidence>
<reference evidence="2" key="1">
    <citation type="submission" date="2020-11" db="EMBL/GenBank/DDBJ databases">
        <authorList>
            <person name="Tran Van P."/>
        </authorList>
    </citation>
    <scope>NUCLEOTIDE SEQUENCE</scope>
</reference>
<dbReference type="Proteomes" id="UP000728032">
    <property type="component" value="Unassembled WGS sequence"/>
</dbReference>
<keyword evidence="3" id="KW-1185">Reference proteome</keyword>
<feature type="region of interest" description="Disordered" evidence="1">
    <location>
        <begin position="282"/>
        <end position="301"/>
    </location>
</feature>
<feature type="compositionally biased region" description="Low complexity" evidence="1">
    <location>
        <begin position="332"/>
        <end position="357"/>
    </location>
</feature>
<organism evidence="2">
    <name type="scientific">Oppiella nova</name>
    <dbReference type="NCBI Taxonomy" id="334625"/>
    <lineage>
        <taxon>Eukaryota</taxon>
        <taxon>Metazoa</taxon>
        <taxon>Ecdysozoa</taxon>
        <taxon>Arthropoda</taxon>
        <taxon>Chelicerata</taxon>
        <taxon>Arachnida</taxon>
        <taxon>Acari</taxon>
        <taxon>Acariformes</taxon>
        <taxon>Sarcoptiformes</taxon>
        <taxon>Oribatida</taxon>
        <taxon>Brachypylina</taxon>
        <taxon>Oppioidea</taxon>
        <taxon>Oppiidae</taxon>
        <taxon>Oppiella</taxon>
    </lineage>
</organism>
<dbReference type="EMBL" id="OC917973">
    <property type="protein sequence ID" value="CAD7648404.1"/>
    <property type="molecule type" value="Genomic_DNA"/>
</dbReference>
<evidence type="ECO:0000256" key="1">
    <source>
        <dbReference type="SAM" id="MobiDB-lite"/>
    </source>
</evidence>
<feature type="region of interest" description="Disordered" evidence="1">
    <location>
        <begin position="312"/>
        <end position="357"/>
    </location>
</feature>
<name>A0A7R9QK00_9ACAR</name>
<proteinExistence type="predicted"/>
<evidence type="ECO:0000313" key="3">
    <source>
        <dbReference type="Proteomes" id="UP000728032"/>
    </source>
</evidence>